<dbReference type="SUPFAM" id="SSF52540">
    <property type="entry name" value="P-loop containing nucleoside triphosphate hydrolases"/>
    <property type="match status" value="2"/>
</dbReference>
<keyword evidence="2" id="KW-0378">Hydrolase</keyword>
<feature type="region of interest" description="Disordered" evidence="5">
    <location>
        <begin position="1"/>
        <end position="24"/>
    </location>
</feature>
<feature type="compositionally biased region" description="Basic and acidic residues" evidence="5">
    <location>
        <begin position="1"/>
        <end position="10"/>
    </location>
</feature>
<dbReference type="EMBL" id="JAEPRE010000074">
    <property type="protein sequence ID" value="KAG2233610.1"/>
    <property type="molecule type" value="Genomic_DNA"/>
</dbReference>
<gene>
    <name evidence="8" type="ORF">INT48_001863</name>
</gene>
<dbReference type="InterPro" id="IPR027417">
    <property type="entry name" value="P-loop_NTPase"/>
</dbReference>
<dbReference type="GO" id="GO:0070290">
    <property type="term" value="F:N-acylphosphatidylethanolamine-specific phospholipase D activity"/>
    <property type="evidence" value="ECO:0007669"/>
    <property type="project" value="TreeGrafter"/>
</dbReference>
<evidence type="ECO:0000259" key="7">
    <source>
        <dbReference type="PROSITE" id="PS51194"/>
    </source>
</evidence>
<dbReference type="PANTHER" id="PTHR15032:SF4">
    <property type="entry name" value="N-ACYL-PHOSPHATIDYLETHANOLAMINE-HYDROLYZING PHOSPHOLIPASE D"/>
    <property type="match status" value="1"/>
</dbReference>
<evidence type="ECO:0000256" key="3">
    <source>
        <dbReference type="ARBA" id="ARBA00022806"/>
    </source>
</evidence>
<keyword evidence="3" id="KW-0347">Helicase</keyword>
<dbReference type="CDD" id="cd00268">
    <property type="entry name" value="DEADc"/>
    <property type="match status" value="1"/>
</dbReference>
<dbReference type="SMART" id="SM00490">
    <property type="entry name" value="HELICc"/>
    <property type="match status" value="1"/>
</dbReference>
<reference evidence="8" key="1">
    <citation type="submission" date="2021-01" db="EMBL/GenBank/DDBJ databases">
        <title>Metabolic potential, ecology and presence of endohyphal bacteria is reflected in genomic diversity of Mucoromycotina.</title>
        <authorList>
            <person name="Muszewska A."/>
            <person name="Okrasinska A."/>
            <person name="Steczkiewicz K."/>
            <person name="Drgas O."/>
            <person name="Orlowska M."/>
            <person name="Perlinska-Lenart U."/>
            <person name="Aleksandrzak-Piekarczyk T."/>
            <person name="Szatraj K."/>
            <person name="Zielenkiewicz U."/>
            <person name="Pilsyk S."/>
            <person name="Malc E."/>
            <person name="Mieczkowski P."/>
            <person name="Kruszewska J.S."/>
            <person name="Biernat P."/>
            <person name="Pawlowska J."/>
        </authorList>
    </citation>
    <scope>NUCLEOTIDE SEQUENCE</scope>
    <source>
        <strain evidence="8">WA0000018081</strain>
    </source>
</reference>
<protein>
    <recommendedName>
        <fullName evidence="10">RNA helicase</fullName>
    </recommendedName>
</protein>
<dbReference type="Gene3D" id="3.30.60.220">
    <property type="match status" value="1"/>
</dbReference>
<dbReference type="GO" id="GO:0005737">
    <property type="term" value="C:cytoplasm"/>
    <property type="evidence" value="ECO:0007669"/>
    <property type="project" value="TreeGrafter"/>
</dbReference>
<dbReference type="InterPro" id="IPR001279">
    <property type="entry name" value="Metallo-B-lactamas"/>
</dbReference>
<comment type="caution">
    <text evidence="8">The sequence shown here is derived from an EMBL/GenBank/DDBJ whole genome shotgun (WGS) entry which is preliminary data.</text>
</comment>
<evidence type="ECO:0000256" key="4">
    <source>
        <dbReference type="ARBA" id="ARBA00022840"/>
    </source>
</evidence>
<sequence length="933" mass="106097">MTSIKRKYDVDQLDPIQEPNPKKPLVFHDIQPDIEPEIKQFSSDQRLALPDEPTCVVCGKYGEYINNDTNQDVCSHRRLKKKKQPLEIIGHVHDYVASNIHAKLTNYQEPLSIASQSKQLVTQMLQAHEVEVKGSHVPKPFSTFDQLSSVLGDTLLKNIESLGWSMATGIQRQAVTVGLAGRDIMAIAPTHSGKTAAFLIPILVHCMSLSTQDDYKRRSGPYAMIMAPTREICNQIETVCKRLASGLRNIRTCLLIGGEPLPNQLFRLKKGSQIIIGTPGRLLDVVTHHPKLLRVWNIRMLVLDEVDAMFSLGFGTQVKQILGKFPETTIRQTFYFSATFQDNVMDGLYKRLKEPIELKVSQQLEVLPETTNLVRQTILWVENKSKAKKLFSILDNPKYFVVPILIFVGSRLGSEFLTRAIKKKRTNLRVVAMHGDKSQEERSMIIKGINQTEPAWDIIVSTDILARGIDLPFVKLVINYDMTTTLDDYVHRIGRAVLKDNKMGWSITFINNEHQHLFEPFVKMLATKSIAQVTPLPTQLKRYLVDTQSILVFFKQQPSLTTVLISAVAATSFVYCFIHTSTNAAHAVEKSRRKGMSKRKLLTKPEEKYASLKIEKRFVNPFEEWTEIPFYKTVLFWMDKTLPVMKPDLNEIKTCSAVTFTWFGQSTCLMTMNGLTILSDPVFSKCSINDYLGPKRLRPIPCQLEDFIDTVDIVVVSHDHFDHLDESAVYKLGNSVVWYIPLGLKNWFLKRGVDNVIELDWWQEVTHENRPDIVIACVPAMHWSGSRTPFEKNNTLWCSYIIKSNTEKIFFCGDTGYCPDLFKAIGERYAPITLAAIPIGSFMPTHLMQHLHMGPQDAIKAHYDLGSPRLSVGIHWGTFMMSDEHYLAPRQVLEQAWKSYTEECSTEDELNSISCSNQTKFTTTAFGQTVVLD</sequence>
<evidence type="ECO:0000256" key="2">
    <source>
        <dbReference type="ARBA" id="ARBA00022801"/>
    </source>
</evidence>
<dbReference type="SMART" id="SM00487">
    <property type="entry name" value="DEXDc"/>
    <property type="match status" value="1"/>
</dbReference>
<dbReference type="GO" id="GO:0070292">
    <property type="term" value="P:N-acylphosphatidylethanolamine metabolic process"/>
    <property type="evidence" value="ECO:0007669"/>
    <property type="project" value="TreeGrafter"/>
</dbReference>
<dbReference type="PROSITE" id="PS51192">
    <property type="entry name" value="HELICASE_ATP_BIND_1"/>
    <property type="match status" value="1"/>
</dbReference>
<dbReference type="SUPFAM" id="SSF56281">
    <property type="entry name" value="Metallo-hydrolase/oxidoreductase"/>
    <property type="match status" value="1"/>
</dbReference>
<keyword evidence="4" id="KW-0067">ATP-binding</keyword>
<dbReference type="InterPro" id="IPR001650">
    <property type="entry name" value="Helicase_C-like"/>
</dbReference>
<dbReference type="PROSITE" id="PS51194">
    <property type="entry name" value="HELICASE_CTER"/>
    <property type="match status" value="1"/>
</dbReference>
<feature type="domain" description="Helicase C-terminal" evidence="7">
    <location>
        <begin position="396"/>
        <end position="544"/>
    </location>
</feature>
<dbReference type="GO" id="GO:0070291">
    <property type="term" value="P:N-acylethanolamine metabolic process"/>
    <property type="evidence" value="ECO:0007669"/>
    <property type="project" value="TreeGrafter"/>
</dbReference>
<dbReference type="InterPro" id="IPR011545">
    <property type="entry name" value="DEAD/DEAH_box_helicase_dom"/>
</dbReference>
<dbReference type="Pfam" id="PF00270">
    <property type="entry name" value="DEAD"/>
    <property type="match status" value="1"/>
</dbReference>
<dbReference type="Pfam" id="PF00271">
    <property type="entry name" value="Helicase_C"/>
    <property type="match status" value="1"/>
</dbReference>
<dbReference type="InterPro" id="IPR044742">
    <property type="entry name" value="DEAD/DEAH_RhlB"/>
</dbReference>
<evidence type="ECO:0000313" key="9">
    <source>
        <dbReference type="Proteomes" id="UP000613177"/>
    </source>
</evidence>
<dbReference type="AlphaFoldDB" id="A0A8H7SSB6"/>
<dbReference type="PANTHER" id="PTHR15032">
    <property type="entry name" value="N-ACYL-PHOSPHATIDYLETHANOLAMINE-HYDROLYZING PHOSPHOLIPASE D"/>
    <property type="match status" value="1"/>
</dbReference>
<dbReference type="GO" id="GO:0005524">
    <property type="term" value="F:ATP binding"/>
    <property type="evidence" value="ECO:0007669"/>
    <property type="project" value="UniProtKB-KW"/>
</dbReference>
<dbReference type="Pfam" id="PF12706">
    <property type="entry name" value="Lactamase_B_2"/>
    <property type="match status" value="1"/>
</dbReference>
<keyword evidence="9" id="KW-1185">Reference proteome</keyword>
<feature type="domain" description="Helicase ATP-binding" evidence="6">
    <location>
        <begin position="175"/>
        <end position="358"/>
    </location>
</feature>
<dbReference type="InterPro" id="IPR036866">
    <property type="entry name" value="RibonucZ/Hydroxyglut_hydro"/>
</dbReference>
<dbReference type="InterPro" id="IPR014001">
    <property type="entry name" value="Helicase_ATP-bd"/>
</dbReference>
<organism evidence="8 9">
    <name type="scientific">Thamnidium elegans</name>
    <dbReference type="NCBI Taxonomy" id="101142"/>
    <lineage>
        <taxon>Eukaryota</taxon>
        <taxon>Fungi</taxon>
        <taxon>Fungi incertae sedis</taxon>
        <taxon>Mucoromycota</taxon>
        <taxon>Mucoromycotina</taxon>
        <taxon>Mucoromycetes</taxon>
        <taxon>Mucorales</taxon>
        <taxon>Mucorineae</taxon>
        <taxon>Mucoraceae</taxon>
        <taxon>Thamnidium</taxon>
    </lineage>
</organism>
<proteinExistence type="predicted"/>
<evidence type="ECO:0000256" key="1">
    <source>
        <dbReference type="ARBA" id="ARBA00022741"/>
    </source>
</evidence>
<name>A0A8H7SSB6_9FUNG</name>
<dbReference type="GO" id="GO:0003676">
    <property type="term" value="F:nucleic acid binding"/>
    <property type="evidence" value="ECO:0007669"/>
    <property type="project" value="InterPro"/>
</dbReference>
<evidence type="ECO:0008006" key="10">
    <source>
        <dbReference type="Google" id="ProtNLM"/>
    </source>
</evidence>
<accession>A0A8H7SSB6</accession>
<evidence type="ECO:0000256" key="5">
    <source>
        <dbReference type="SAM" id="MobiDB-lite"/>
    </source>
</evidence>
<dbReference type="Proteomes" id="UP000613177">
    <property type="component" value="Unassembled WGS sequence"/>
</dbReference>
<dbReference type="Gene3D" id="3.60.15.10">
    <property type="entry name" value="Ribonuclease Z/Hydroxyacylglutathione hydrolase-like"/>
    <property type="match status" value="1"/>
</dbReference>
<evidence type="ECO:0000313" key="8">
    <source>
        <dbReference type="EMBL" id="KAG2233610.1"/>
    </source>
</evidence>
<keyword evidence="1" id="KW-0547">Nucleotide-binding</keyword>
<dbReference type="Gene3D" id="3.40.50.300">
    <property type="entry name" value="P-loop containing nucleotide triphosphate hydrolases"/>
    <property type="match status" value="2"/>
</dbReference>
<dbReference type="CDD" id="cd18787">
    <property type="entry name" value="SF2_C_DEAD"/>
    <property type="match status" value="1"/>
</dbReference>
<evidence type="ECO:0000259" key="6">
    <source>
        <dbReference type="PROSITE" id="PS51192"/>
    </source>
</evidence>